<feature type="domain" description="Cytochrome c" evidence="8">
    <location>
        <begin position="24"/>
        <end position="124"/>
    </location>
</feature>
<dbReference type="InterPro" id="IPR002327">
    <property type="entry name" value="Cyt_c_1A/1B"/>
</dbReference>
<evidence type="ECO:0000256" key="2">
    <source>
        <dbReference type="ARBA" id="ARBA00022617"/>
    </source>
</evidence>
<keyword evidence="3 6" id="KW-0479">Metal-binding</keyword>
<evidence type="ECO:0000256" key="3">
    <source>
        <dbReference type="ARBA" id="ARBA00022723"/>
    </source>
</evidence>
<feature type="chain" id="PRO_5026896165" evidence="7">
    <location>
        <begin position="23"/>
        <end position="129"/>
    </location>
</feature>
<keyword evidence="4" id="KW-0249">Electron transport</keyword>
<dbReference type="Gene3D" id="1.10.760.10">
    <property type="entry name" value="Cytochrome c-like domain"/>
    <property type="match status" value="1"/>
</dbReference>
<dbReference type="PANTHER" id="PTHR11961">
    <property type="entry name" value="CYTOCHROME C"/>
    <property type="match status" value="1"/>
</dbReference>
<keyword evidence="2 6" id="KW-0349">Heme</keyword>
<dbReference type="GO" id="GO:0020037">
    <property type="term" value="F:heme binding"/>
    <property type="evidence" value="ECO:0007669"/>
    <property type="project" value="InterPro"/>
</dbReference>
<keyword evidence="5 6" id="KW-0408">Iron</keyword>
<evidence type="ECO:0000259" key="8">
    <source>
        <dbReference type="PROSITE" id="PS51007"/>
    </source>
</evidence>
<dbReference type="EMBL" id="WNKS01000021">
    <property type="protein sequence ID" value="MTV32776.1"/>
    <property type="molecule type" value="Genomic_DNA"/>
</dbReference>
<dbReference type="GO" id="GO:0009055">
    <property type="term" value="F:electron transfer activity"/>
    <property type="evidence" value="ECO:0007669"/>
    <property type="project" value="InterPro"/>
</dbReference>
<protein>
    <submittedName>
        <fullName evidence="9">C-type cytochrome</fullName>
    </submittedName>
</protein>
<dbReference type="GO" id="GO:0046872">
    <property type="term" value="F:metal ion binding"/>
    <property type="evidence" value="ECO:0007669"/>
    <property type="project" value="UniProtKB-KW"/>
</dbReference>
<evidence type="ECO:0000256" key="5">
    <source>
        <dbReference type="ARBA" id="ARBA00023004"/>
    </source>
</evidence>
<dbReference type="InterPro" id="IPR036909">
    <property type="entry name" value="Cyt_c-like_dom_sf"/>
</dbReference>
<dbReference type="AlphaFoldDB" id="A0A6N8DSH2"/>
<organism evidence="9 10">
    <name type="scientific">Rhodoblastus acidophilus</name>
    <name type="common">Rhodopseudomonas acidophila</name>
    <dbReference type="NCBI Taxonomy" id="1074"/>
    <lineage>
        <taxon>Bacteria</taxon>
        <taxon>Pseudomonadati</taxon>
        <taxon>Pseudomonadota</taxon>
        <taxon>Alphaproteobacteria</taxon>
        <taxon>Hyphomicrobiales</taxon>
        <taxon>Rhodoblastaceae</taxon>
        <taxon>Rhodoblastus</taxon>
    </lineage>
</organism>
<name>A0A6N8DSH2_RHOAC</name>
<reference evidence="9 10" key="1">
    <citation type="submission" date="2019-11" db="EMBL/GenBank/DDBJ databases">
        <title>Whole-genome sequence of a Rhodoblastus acidophilus DSM 142.</title>
        <authorList>
            <person name="Kyndt J.A."/>
            <person name="Meyer T.E."/>
        </authorList>
    </citation>
    <scope>NUCLEOTIDE SEQUENCE [LARGE SCALE GENOMIC DNA]</scope>
    <source>
        <strain evidence="9 10">DSM 142</strain>
    </source>
</reference>
<evidence type="ECO:0000256" key="7">
    <source>
        <dbReference type="SAM" id="SignalP"/>
    </source>
</evidence>
<comment type="caution">
    <text evidence="9">The sequence shown here is derived from an EMBL/GenBank/DDBJ whole genome shotgun (WGS) entry which is preliminary data.</text>
</comment>
<sequence>MKLVHALSAAAVLALASSSAFAAGDPEAGAKVFTKCAACHKVGPGAKNGVGPELNGLAGRHSGSVAGYAYSDANKNSGITWTDAKFKEYITAPQKVVPGTKMTFPGLPNEADRDNIWAYLSQFKADGSK</sequence>
<evidence type="ECO:0000313" key="9">
    <source>
        <dbReference type="EMBL" id="MTV32776.1"/>
    </source>
</evidence>
<evidence type="ECO:0000256" key="4">
    <source>
        <dbReference type="ARBA" id="ARBA00022982"/>
    </source>
</evidence>
<evidence type="ECO:0000256" key="1">
    <source>
        <dbReference type="ARBA" id="ARBA00022448"/>
    </source>
</evidence>
<evidence type="ECO:0000313" key="10">
    <source>
        <dbReference type="Proteomes" id="UP000439113"/>
    </source>
</evidence>
<dbReference type="PRINTS" id="PR00604">
    <property type="entry name" value="CYTCHRMECIAB"/>
</dbReference>
<accession>A0A6N8DSH2</accession>
<dbReference type="SUPFAM" id="SSF46626">
    <property type="entry name" value="Cytochrome c"/>
    <property type="match status" value="1"/>
</dbReference>
<proteinExistence type="predicted"/>
<evidence type="ECO:0000256" key="6">
    <source>
        <dbReference type="PROSITE-ProRule" id="PRU00433"/>
    </source>
</evidence>
<dbReference type="OrthoDB" id="9805828at2"/>
<keyword evidence="7" id="KW-0732">Signal</keyword>
<gene>
    <name evidence="9" type="ORF">GJ654_17475</name>
</gene>
<dbReference type="RefSeq" id="WP_155447460.1">
    <property type="nucleotide sequence ID" value="NZ_JAOQNR010000019.1"/>
</dbReference>
<dbReference type="Pfam" id="PF00034">
    <property type="entry name" value="Cytochrom_C"/>
    <property type="match status" value="1"/>
</dbReference>
<dbReference type="PROSITE" id="PS51007">
    <property type="entry name" value="CYTC"/>
    <property type="match status" value="1"/>
</dbReference>
<keyword evidence="1" id="KW-0813">Transport</keyword>
<feature type="signal peptide" evidence="7">
    <location>
        <begin position="1"/>
        <end position="22"/>
    </location>
</feature>
<dbReference type="InterPro" id="IPR009056">
    <property type="entry name" value="Cyt_c-like_dom"/>
</dbReference>
<dbReference type="Proteomes" id="UP000439113">
    <property type="component" value="Unassembled WGS sequence"/>
</dbReference>